<evidence type="ECO:0000256" key="1">
    <source>
        <dbReference type="ARBA" id="ARBA00004141"/>
    </source>
</evidence>
<feature type="transmembrane region" description="Helical" evidence="7">
    <location>
        <begin position="263"/>
        <end position="284"/>
    </location>
</feature>
<feature type="transmembrane region" description="Helical" evidence="7">
    <location>
        <begin position="322"/>
        <end position="345"/>
    </location>
</feature>
<dbReference type="InterPro" id="IPR011701">
    <property type="entry name" value="MFS"/>
</dbReference>
<reference evidence="9 10" key="1">
    <citation type="journal article" date="2016" name="Nat. Commun.">
        <title>Thousands of microbial genomes shed light on interconnected biogeochemical processes in an aquifer system.</title>
        <authorList>
            <person name="Anantharaman K."/>
            <person name="Brown C.T."/>
            <person name="Hug L.A."/>
            <person name="Sharon I."/>
            <person name="Castelle C.J."/>
            <person name="Probst A.J."/>
            <person name="Thomas B.C."/>
            <person name="Singh A."/>
            <person name="Wilkins M.J."/>
            <person name="Karaoz U."/>
            <person name="Brodie E.L."/>
            <person name="Williams K.H."/>
            <person name="Hubbard S.S."/>
            <person name="Banfield J.F."/>
        </authorList>
    </citation>
    <scope>NUCLEOTIDE SEQUENCE [LARGE SCALE GENOMIC DNA]</scope>
</reference>
<keyword evidence="4 7" id="KW-1133">Transmembrane helix</keyword>
<dbReference type="InterPro" id="IPR044772">
    <property type="entry name" value="NO3_transporter"/>
</dbReference>
<dbReference type="Pfam" id="PF07690">
    <property type="entry name" value="MFS_1"/>
    <property type="match status" value="1"/>
</dbReference>
<dbReference type="Proteomes" id="UP000178880">
    <property type="component" value="Unassembled WGS sequence"/>
</dbReference>
<feature type="transmembrane region" description="Helical" evidence="7">
    <location>
        <begin position="351"/>
        <end position="369"/>
    </location>
</feature>
<evidence type="ECO:0000313" key="9">
    <source>
        <dbReference type="EMBL" id="OGY99334.1"/>
    </source>
</evidence>
<dbReference type="STRING" id="1798650.A2945_05050"/>
<evidence type="ECO:0000256" key="2">
    <source>
        <dbReference type="ARBA" id="ARBA00008432"/>
    </source>
</evidence>
<comment type="subcellular location">
    <subcellularLocation>
        <location evidence="1">Membrane</location>
        <topology evidence="1">Multi-pass membrane protein</topology>
    </subcellularLocation>
</comment>
<evidence type="ECO:0000256" key="7">
    <source>
        <dbReference type="SAM" id="Phobius"/>
    </source>
</evidence>
<sequence>MLATGALAVNFWAWSLLGPLASRYAADLSLTPLKLSVLLAVPIVIGSLGRIPIGVLTDRYGGRRVFSLLSFFAALPVVWLALADTYTTLIAAAVLLGTAGTSFAVGVPFVAAWYPPERRGFALGVYGMGNIGTAISGFLTPRLAEVFDRQVAYFVAALALCVFGTAMALLGRNAPNWRPAEGSAWSRLSLAVYDRTTWDLSLVYAVTFGAFVAFGVYLPALLKVSYGLTMTDAATRAAGFVLFATIARPLGGFLSDKIGGQTVVRVALIATVCLAAVVAFQPTLALPTTVAYLSLAVALGCGNGAVVALVGRLSKPERVGSITGVVGASGGLGGFFPPLVLGFTYQATRSYSLALLMLAATAALVFIYIHLRFRAMKTADVG</sequence>
<dbReference type="GO" id="GO:0042128">
    <property type="term" value="P:nitrate assimilation"/>
    <property type="evidence" value="ECO:0007669"/>
    <property type="project" value="UniProtKB-KW"/>
</dbReference>
<accession>A0A1G2CD93</accession>
<evidence type="ECO:0000259" key="8">
    <source>
        <dbReference type="PROSITE" id="PS50850"/>
    </source>
</evidence>
<dbReference type="PANTHER" id="PTHR23515">
    <property type="entry name" value="HIGH-AFFINITY NITRATE TRANSPORTER 2.3"/>
    <property type="match status" value="1"/>
</dbReference>
<feature type="transmembrane region" description="Helical" evidence="7">
    <location>
        <begin position="202"/>
        <end position="221"/>
    </location>
</feature>
<feature type="domain" description="Major facilitator superfamily (MFS) profile" evidence="8">
    <location>
        <begin position="1"/>
        <end position="377"/>
    </location>
</feature>
<evidence type="ECO:0000256" key="3">
    <source>
        <dbReference type="ARBA" id="ARBA00022692"/>
    </source>
</evidence>
<feature type="transmembrane region" description="Helical" evidence="7">
    <location>
        <begin position="89"/>
        <end position="114"/>
    </location>
</feature>
<keyword evidence="3 7" id="KW-0812">Transmembrane</keyword>
<feature type="transmembrane region" description="Helical" evidence="7">
    <location>
        <begin position="35"/>
        <end position="53"/>
    </location>
</feature>
<dbReference type="SUPFAM" id="SSF103473">
    <property type="entry name" value="MFS general substrate transporter"/>
    <property type="match status" value="1"/>
</dbReference>
<name>A0A1G2CD93_9BACT</name>
<evidence type="ECO:0000256" key="5">
    <source>
        <dbReference type="ARBA" id="ARBA00023063"/>
    </source>
</evidence>
<feature type="transmembrane region" description="Helical" evidence="7">
    <location>
        <begin position="65"/>
        <end position="83"/>
    </location>
</feature>
<dbReference type="PROSITE" id="PS50850">
    <property type="entry name" value="MFS"/>
    <property type="match status" value="1"/>
</dbReference>
<evidence type="ECO:0000256" key="4">
    <source>
        <dbReference type="ARBA" id="ARBA00022989"/>
    </source>
</evidence>
<dbReference type="Gene3D" id="1.20.1250.20">
    <property type="entry name" value="MFS general substrate transporter like domains"/>
    <property type="match status" value="2"/>
</dbReference>
<feature type="transmembrane region" description="Helical" evidence="7">
    <location>
        <begin position="151"/>
        <end position="170"/>
    </location>
</feature>
<proteinExistence type="inferred from homology"/>
<feature type="transmembrane region" description="Helical" evidence="7">
    <location>
        <begin position="121"/>
        <end position="139"/>
    </location>
</feature>
<dbReference type="GO" id="GO:0015112">
    <property type="term" value="F:nitrate transmembrane transporter activity"/>
    <property type="evidence" value="ECO:0007669"/>
    <property type="project" value="InterPro"/>
</dbReference>
<dbReference type="InterPro" id="IPR020846">
    <property type="entry name" value="MFS_dom"/>
</dbReference>
<feature type="transmembrane region" description="Helical" evidence="7">
    <location>
        <begin position="233"/>
        <end position="251"/>
    </location>
</feature>
<evidence type="ECO:0000313" key="10">
    <source>
        <dbReference type="Proteomes" id="UP000178880"/>
    </source>
</evidence>
<dbReference type="EMBL" id="MHLA01000017">
    <property type="protein sequence ID" value="OGY99334.1"/>
    <property type="molecule type" value="Genomic_DNA"/>
</dbReference>
<comment type="similarity">
    <text evidence="2">Belongs to the major facilitator superfamily. Nitrate/nitrite porter (TC 2.A.1.8) family.</text>
</comment>
<protein>
    <submittedName>
        <fullName evidence="9">MFS transporter</fullName>
    </submittedName>
</protein>
<gene>
    <name evidence="9" type="ORF">A2945_05050</name>
</gene>
<feature type="transmembrane region" description="Helical" evidence="7">
    <location>
        <begin position="290"/>
        <end position="310"/>
    </location>
</feature>
<dbReference type="InterPro" id="IPR036259">
    <property type="entry name" value="MFS_trans_sf"/>
</dbReference>
<dbReference type="GO" id="GO:0016020">
    <property type="term" value="C:membrane"/>
    <property type="evidence" value="ECO:0007669"/>
    <property type="project" value="UniProtKB-SubCell"/>
</dbReference>
<keyword evidence="6 7" id="KW-0472">Membrane</keyword>
<organism evidence="9 10">
    <name type="scientific">Candidatus Liptonbacteria bacterium RIFCSPLOWO2_01_FULL_52_25</name>
    <dbReference type="NCBI Taxonomy" id="1798650"/>
    <lineage>
        <taxon>Bacteria</taxon>
        <taxon>Candidatus Liptoniibacteriota</taxon>
    </lineage>
</organism>
<dbReference type="AlphaFoldDB" id="A0A1G2CD93"/>
<comment type="caution">
    <text evidence="9">The sequence shown here is derived from an EMBL/GenBank/DDBJ whole genome shotgun (WGS) entry which is preliminary data.</text>
</comment>
<keyword evidence="5" id="KW-0534">Nitrate assimilation</keyword>
<evidence type="ECO:0000256" key="6">
    <source>
        <dbReference type="ARBA" id="ARBA00023136"/>
    </source>
</evidence>